<dbReference type="EMBL" id="UYRU01083123">
    <property type="protein sequence ID" value="VDN33039.1"/>
    <property type="molecule type" value="Genomic_DNA"/>
</dbReference>
<protein>
    <submittedName>
        <fullName evidence="1">Uncharacterized protein</fullName>
    </submittedName>
</protein>
<keyword evidence="2" id="KW-1185">Reference proteome</keyword>
<accession>A0A3P7QU22</accession>
<organism evidence="1 2">
    <name type="scientific">Dibothriocephalus latus</name>
    <name type="common">Fish tapeworm</name>
    <name type="synonym">Diphyllobothrium latum</name>
    <dbReference type="NCBI Taxonomy" id="60516"/>
    <lineage>
        <taxon>Eukaryota</taxon>
        <taxon>Metazoa</taxon>
        <taxon>Spiralia</taxon>
        <taxon>Lophotrochozoa</taxon>
        <taxon>Platyhelminthes</taxon>
        <taxon>Cestoda</taxon>
        <taxon>Eucestoda</taxon>
        <taxon>Diphyllobothriidea</taxon>
        <taxon>Diphyllobothriidae</taxon>
        <taxon>Dibothriocephalus</taxon>
    </lineage>
</organism>
<evidence type="ECO:0000313" key="1">
    <source>
        <dbReference type="EMBL" id="VDN33039.1"/>
    </source>
</evidence>
<evidence type="ECO:0000313" key="2">
    <source>
        <dbReference type="Proteomes" id="UP000281553"/>
    </source>
</evidence>
<proteinExistence type="predicted"/>
<reference evidence="1 2" key="1">
    <citation type="submission" date="2018-11" db="EMBL/GenBank/DDBJ databases">
        <authorList>
            <consortium name="Pathogen Informatics"/>
        </authorList>
    </citation>
    <scope>NUCLEOTIDE SEQUENCE [LARGE SCALE GENOMIC DNA]</scope>
</reference>
<dbReference type="AlphaFoldDB" id="A0A3P7QU22"/>
<sequence>MSWKTKTTGPFLRLPRPYPRKLYPEKLRHPEQTDSRCVDELIRALPKPRPGARILHILEVSSEFQGVGNIPSKCKDLNPYYCQKRQLNPCASFHCRSYQPPPIAYWADPRSFMTLLVHPKMFKNHSPTFVATAFNRLHAALTWPEKVFPKFPIATYRQEAKALSSFKRPAGMIGGKYSRIRKPRGS</sequence>
<dbReference type="Proteomes" id="UP000281553">
    <property type="component" value="Unassembled WGS sequence"/>
</dbReference>
<gene>
    <name evidence="1" type="ORF">DILT_LOCUS16139</name>
</gene>
<name>A0A3P7QU22_DIBLA</name>